<accession>A0A6J4SDS0</accession>
<evidence type="ECO:0000313" key="2">
    <source>
        <dbReference type="EMBL" id="CAA9491464.1"/>
    </source>
</evidence>
<dbReference type="AlphaFoldDB" id="A0A6J4SDS0"/>
<reference evidence="2" key="1">
    <citation type="submission" date="2020-02" db="EMBL/GenBank/DDBJ databases">
        <authorList>
            <person name="Meier V. D."/>
        </authorList>
    </citation>
    <scope>NUCLEOTIDE SEQUENCE</scope>
    <source>
        <strain evidence="2">AVDCRST_MAG17</strain>
    </source>
</reference>
<organism evidence="2">
    <name type="scientific">uncultured Solirubrobacterales bacterium</name>
    <dbReference type="NCBI Taxonomy" id="768556"/>
    <lineage>
        <taxon>Bacteria</taxon>
        <taxon>Bacillati</taxon>
        <taxon>Actinomycetota</taxon>
        <taxon>Thermoleophilia</taxon>
        <taxon>Solirubrobacterales</taxon>
        <taxon>environmental samples</taxon>
    </lineage>
</organism>
<protein>
    <submittedName>
        <fullName evidence="2">Ferredoxin</fullName>
    </submittedName>
</protein>
<sequence length="88" mass="10254">GLRHRRALHRAEGQLVRRGLPGRLHPPDARRARLRLGRDALHRSRRVHRLRRLRRGLPRRCVLCRGSASWGVGKVHSDQRRILCAGRL</sequence>
<gene>
    <name evidence="2" type="ORF">AVDCRST_MAG17-790</name>
</gene>
<dbReference type="EMBL" id="CADCVV010000061">
    <property type="protein sequence ID" value="CAA9491464.1"/>
    <property type="molecule type" value="Genomic_DNA"/>
</dbReference>
<name>A0A6J4SDS0_9ACTN</name>
<feature type="non-terminal residue" evidence="2">
    <location>
        <position position="1"/>
    </location>
</feature>
<feature type="non-terminal residue" evidence="2">
    <location>
        <position position="88"/>
    </location>
</feature>
<feature type="region of interest" description="Disordered" evidence="1">
    <location>
        <begin position="1"/>
        <end position="28"/>
    </location>
</feature>
<evidence type="ECO:0000256" key="1">
    <source>
        <dbReference type="SAM" id="MobiDB-lite"/>
    </source>
</evidence>
<proteinExistence type="predicted"/>